<keyword evidence="1" id="KW-0812">Transmembrane</keyword>
<organism evidence="2 3">
    <name type="scientific">Citrus sinensis</name>
    <name type="common">Sweet orange</name>
    <name type="synonym">Citrus aurantium var. sinensis</name>
    <dbReference type="NCBI Taxonomy" id="2711"/>
    <lineage>
        <taxon>Eukaryota</taxon>
        <taxon>Viridiplantae</taxon>
        <taxon>Streptophyta</taxon>
        <taxon>Embryophyta</taxon>
        <taxon>Tracheophyta</taxon>
        <taxon>Spermatophyta</taxon>
        <taxon>Magnoliopsida</taxon>
        <taxon>eudicotyledons</taxon>
        <taxon>Gunneridae</taxon>
        <taxon>Pentapetalae</taxon>
        <taxon>rosids</taxon>
        <taxon>malvids</taxon>
        <taxon>Sapindales</taxon>
        <taxon>Rutaceae</taxon>
        <taxon>Aurantioideae</taxon>
        <taxon>Citrus</taxon>
    </lineage>
</organism>
<dbReference type="AlphaFoldDB" id="A0A067D5A4"/>
<sequence>MYLTENIYMPILQRLKYLQCCCLALNIGRFMTIRRGGWYNYLDTVCLSCLQLVLYFMSCCAYQLLLSFSYIS</sequence>
<keyword evidence="3" id="KW-1185">Reference proteome</keyword>
<keyword evidence="1" id="KW-0472">Membrane</keyword>
<evidence type="ECO:0000313" key="3">
    <source>
        <dbReference type="Proteomes" id="UP000027120"/>
    </source>
</evidence>
<feature type="transmembrane region" description="Helical" evidence="1">
    <location>
        <begin position="38"/>
        <end position="65"/>
    </location>
</feature>
<protein>
    <submittedName>
        <fullName evidence="2">Uncharacterized protein</fullName>
    </submittedName>
</protein>
<evidence type="ECO:0000313" key="2">
    <source>
        <dbReference type="EMBL" id="KDO38164.1"/>
    </source>
</evidence>
<dbReference type="EMBL" id="KK788585">
    <property type="protein sequence ID" value="KDO38164.1"/>
    <property type="molecule type" value="Genomic_DNA"/>
</dbReference>
<reference evidence="2 3" key="1">
    <citation type="submission" date="2014-04" db="EMBL/GenBank/DDBJ databases">
        <authorList>
            <consortium name="International Citrus Genome Consortium"/>
            <person name="Gmitter F."/>
            <person name="Chen C."/>
            <person name="Farmerie W."/>
            <person name="Harkins T."/>
            <person name="Desany B."/>
            <person name="Mohiuddin M."/>
            <person name="Kodira C."/>
            <person name="Borodovsky M."/>
            <person name="Lomsadze A."/>
            <person name="Burns P."/>
            <person name="Jenkins J."/>
            <person name="Prochnik S."/>
            <person name="Shu S."/>
            <person name="Chapman J."/>
            <person name="Pitluck S."/>
            <person name="Schmutz J."/>
            <person name="Rokhsar D."/>
        </authorList>
    </citation>
    <scope>NUCLEOTIDE SEQUENCE</scope>
</reference>
<gene>
    <name evidence="2" type="ORF">CISIN_1g041383mg</name>
</gene>
<dbReference type="Proteomes" id="UP000027120">
    <property type="component" value="Unassembled WGS sequence"/>
</dbReference>
<evidence type="ECO:0000256" key="1">
    <source>
        <dbReference type="SAM" id="Phobius"/>
    </source>
</evidence>
<name>A0A067D5A4_CITSI</name>
<proteinExistence type="predicted"/>
<accession>A0A067D5A4</accession>
<keyword evidence="1" id="KW-1133">Transmembrane helix</keyword>